<dbReference type="PANTHER" id="PTHR43976">
    <property type="entry name" value="SHORT CHAIN DEHYDROGENASE"/>
    <property type="match status" value="1"/>
</dbReference>
<dbReference type="PANTHER" id="PTHR43976:SF16">
    <property type="entry name" value="SHORT-CHAIN DEHYDROGENASE_REDUCTASE FAMILY PROTEIN"/>
    <property type="match status" value="1"/>
</dbReference>
<organism evidence="4 5">
    <name type="scientific">Sphingomonas agrestis</name>
    <dbReference type="NCBI Taxonomy" id="3080540"/>
    <lineage>
        <taxon>Bacteria</taxon>
        <taxon>Pseudomonadati</taxon>
        <taxon>Pseudomonadota</taxon>
        <taxon>Alphaproteobacteria</taxon>
        <taxon>Sphingomonadales</taxon>
        <taxon>Sphingomonadaceae</taxon>
        <taxon>Sphingomonas</taxon>
    </lineage>
</organism>
<protein>
    <submittedName>
        <fullName evidence="4">SDR family oxidoreductase</fullName>
    </submittedName>
</protein>
<proteinExistence type="inferred from homology"/>
<dbReference type="CDD" id="cd05374">
    <property type="entry name" value="17beta-HSD-like_SDR_c"/>
    <property type="match status" value="1"/>
</dbReference>
<evidence type="ECO:0000313" key="5">
    <source>
        <dbReference type="Proteomes" id="UP001273531"/>
    </source>
</evidence>
<dbReference type="Proteomes" id="UP001273531">
    <property type="component" value="Unassembled WGS sequence"/>
</dbReference>
<evidence type="ECO:0000256" key="3">
    <source>
        <dbReference type="RuleBase" id="RU000363"/>
    </source>
</evidence>
<name>A0ABU3YAY1_9SPHN</name>
<evidence type="ECO:0000313" key="4">
    <source>
        <dbReference type="EMBL" id="MDV3458287.1"/>
    </source>
</evidence>
<keyword evidence="2" id="KW-0560">Oxidoreductase</keyword>
<keyword evidence="5" id="KW-1185">Reference proteome</keyword>
<evidence type="ECO:0000256" key="1">
    <source>
        <dbReference type="ARBA" id="ARBA00006484"/>
    </source>
</evidence>
<comment type="similarity">
    <text evidence="1 3">Belongs to the short-chain dehydrogenases/reductases (SDR) family.</text>
</comment>
<dbReference type="NCBIfam" id="NF005065">
    <property type="entry name" value="PRK06482.1"/>
    <property type="match status" value="1"/>
</dbReference>
<sequence>MKSWFITGASSGLGLSMTRKLLGRGDLVHATARRPDAMRDLVQRHGDRLEIIELELTDTLSLRQQVDRAFASRRIDVVVSNAGYGLLGAAEELSDAQIDRQIATNLTASIQLIRAALPHLRTQGGGRILQVSSEGGQVAYPNFSLYHATKWGIEGFVEAVAQEVAPFGIEFTLIEPGPTGTGFGAALDRAAEDPIYHGTPAGDVRRAIAEGNFVIKGDVERTADAMIAAGDAVKPARRVALGSAAYDNIERELLRRLEELKAQRDVAYAADQA</sequence>
<dbReference type="RefSeq" id="WP_317227358.1">
    <property type="nucleotide sequence ID" value="NZ_JAWJEJ010000001.1"/>
</dbReference>
<dbReference type="Pfam" id="PF00106">
    <property type="entry name" value="adh_short"/>
    <property type="match status" value="1"/>
</dbReference>
<dbReference type="Gene3D" id="3.40.50.720">
    <property type="entry name" value="NAD(P)-binding Rossmann-like Domain"/>
    <property type="match status" value="1"/>
</dbReference>
<dbReference type="InterPro" id="IPR036291">
    <property type="entry name" value="NAD(P)-bd_dom_sf"/>
</dbReference>
<reference evidence="4 5" key="1">
    <citation type="submission" date="2023-10" db="EMBL/GenBank/DDBJ databases">
        <title>Sphingomonas sp. HF-S4 16S ribosomal RNA gene Genome sequencing and assembly.</title>
        <authorList>
            <person name="Lee H."/>
        </authorList>
    </citation>
    <scope>NUCLEOTIDE SEQUENCE [LARGE SCALE GENOMIC DNA]</scope>
    <source>
        <strain evidence="4 5">HF-S4</strain>
    </source>
</reference>
<evidence type="ECO:0000256" key="2">
    <source>
        <dbReference type="ARBA" id="ARBA00023002"/>
    </source>
</evidence>
<dbReference type="InterPro" id="IPR002347">
    <property type="entry name" value="SDR_fam"/>
</dbReference>
<dbReference type="EMBL" id="JAWJEJ010000001">
    <property type="protein sequence ID" value="MDV3458287.1"/>
    <property type="molecule type" value="Genomic_DNA"/>
</dbReference>
<comment type="caution">
    <text evidence="4">The sequence shown here is derived from an EMBL/GenBank/DDBJ whole genome shotgun (WGS) entry which is preliminary data.</text>
</comment>
<dbReference type="PRINTS" id="PR00080">
    <property type="entry name" value="SDRFAMILY"/>
</dbReference>
<gene>
    <name evidence="4" type="ORF">RZN05_14920</name>
</gene>
<dbReference type="PRINTS" id="PR00081">
    <property type="entry name" value="GDHRDH"/>
</dbReference>
<dbReference type="SUPFAM" id="SSF51735">
    <property type="entry name" value="NAD(P)-binding Rossmann-fold domains"/>
    <property type="match status" value="1"/>
</dbReference>
<dbReference type="InterPro" id="IPR051911">
    <property type="entry name" value="SDR_oxidoreductase"/>
</dbReference>
<accession>A0ABU3YAY1</accession>